<sequence>MSDLTDFSINGTFASFYSNKEHPLNSDRAAGGRVSNRFSDINKVSEANARFIHDIAEQVIEDNFDNSTDSNHVLRKVASTAKFDKDGNILLRLTESDDTCAGWVNSNAESDINSAEDLRKKRRELISKLVDNAAKHQKQVTDLSRAIDKAVGQLQVAMFELDTAIGSLEENTALLKELKQQLTSLQSELSSLALEGVDKDDPRYIALQEKIRQAKNAINATSQSVVKAEAEVTSKLDMSQALLIQHGDLIKKLTVISSNNAGVVVINLEQIISEEKKELSFAADLSRRMAEILAVFSKNSIDKLKNDRELNEIRMEAMRTSLAEKARQFDEQQKKAAEAAEKMSKCTKIFGGIATALGALTMVFGGAGAPLMALGLGLLVADTISEKLFGFSITEKVMGPLMDHVFMPLMNAMKDVVSDIFDNTPIGALLNAIDKATGANMMSTIHTAVAAAATVAVIVAAAFILKSAGKALYKSFGKTLARAVVSYVKTAIKSALQQMPKLLKNAGKAMKDFALQTKQMLDDLASKTLEKLHLSPDTPLKAARVANIAAEVITLSDVTNKMVNGIIIGAHSKKALDAMAEYQICRELMNLLSKKLDDLLDILKKDNAEIKVKGEKLSELIQSSHQAKMSIVRAI</sequence>
<evidence type="ECO:0000256" key="2">
    <source>
        <dbReference type="ARBA" id="ARBA00022870"/>
    </source>
</evidence>
<feature type="transmembrane region" description="Helical" evidence="6">
    <location>
        <begin position="445"/>
        <end position="465"/>
    </location>
</feature>
<reference evidence="10 11" key="1">
    <citation type="journal article" date="2015" name="Int. J. Syst. Evol. Microbiol.">
        <title>Erwinia iniecta sp. nov., isolated from Russian wheat aphids (Diuraphis noxia).</title>
        <authorList>
            <person name="Campillo T."/>
            <person name="Luna E."/>
            <person name="Portier P."/>
            <person name="Fischer-Le Saux M."/>
            <person name="Lapitan N."/>
            <person name="Tisserat N.A."/>
            <person name="Leach J.E."/>
        </authorList>
    </citation>
    <scope>NUCLEOTIDE SEQUENCE [LARGE SCALE GENOMIC DNA]</scope>
    <source>
        <strain evidence="8 11">B120</strain>
        <strain evidence="9 10">B149</strain>
    </source>
</reference>
<dbReference type="InterPro" id="IPR006972">
    <property type="entry name" value="BipB-like_C"/>
</dbReference>
<evidence type="ECO:0000256" key="5">
    <source>
        <dbReference type="SAM" id="Coils"/>
    </source>
</evidence>
<comment type="caution">
    <text evidence="8">The sequence shown here is derived from an EMBL/GenBank/DDBJ whole genome shotgun (WGS) entry which is preliminary data.</text>
</comment>
<proteinExistence type="inferred from homology"/>
<comment type="subcellular location">
    <subcellularLocation>
        <location evidence="1">Host membrane</location>
        <topology evidence="1">Multi-pass membrane protein</topology>
    </subcellularLocation>
</comment>
<dbReference type="EMBL" id="JRXF01000005">
    <property type="protein sequence ID" value="KOC94442.1"/>
    <property type="molecule type" value="Genomic_DNA"/>
</dbReference>
<keyword evidence="11" id="KW-1185">Reference proteome</keyword>
<keyword evidence="3" id="KW-0843">Virulence</keyword>
<evidence type="ECO:0000313" key="9">
    <source>
        <dbReference type="EMBL" id="KOC94442.1"/>
    </source>
</evidence>
<keyword evidence="5" id="KW-0175">Coiled coil</keyword>
<evidence type="ECO:0000256" key="4">
    <source>
        <dbReference type="ARBA" id="ARBA00035640"/>
    </source>
</evidence>
<accession>A0A0L7T893</accession>
<evidence type="ECO:0000313" key="11">
    <source>
        <dbReference type="Proteomes" id="UP000037088"/>
    </source>
</evidence>
<dbReference type="OrthoDB" id="6623144at2"/>
<dbReference type="Gene3D" id="1.20.120.330">
    <property type="entry name" value="Nucleotidyltransferases domain 2"/>
    <property type="match status" value="1"/>
</dbReference>
<dbReference type="Proteomes" id="UP000036851">
    <property type="component" value="Unassembled WGS sequence"/>
</dbReference>
<name>A0A0L7T893_9GAMM</name>
<dbReference type="PATRIC" id="fig|1560201.3.peg.1087"/>
<protein>
    <recommendedName>
        <fullName evidence="7">Translocator protein BipB-like C-terminal domain-containing protein</fullName>
    </recommendedName>
</protein>
<dbReference type="Proteomes" id="UP000037088">
    <property type="component" value="Unassembled WGS sequence"/>
</dbReference>
<comment type="similarity">
    <text evidence="4">Belongs to the SctE/SipB/YopB family.</text>
</comment>
<evidence type="ECO:0000313" key="10">
    <source>
        <dbReference type="Proteomes" id="UP000036851"/>
    </source>
</evidence>
<gene>
    <name evidence="8" type="ORF">NG42_05050</name>
    <name evidence="9" type="ORF">NG43_04455</name>
</gene>
<evidence type="ECO:0000313" key="8">
    <source>
        <dbReference type="EMBL" id="KOC91607.1"/>
    </source>
</evidence>
<evidence type="ECO:0000256" key="6">
    <source>
        <dbReference type="SAM" id="Phobius"/>
    </source>
</evidence>
<dbReference type="STRING" id="1560201.NG42_05050"/>
<evidence type="ECO:0000259" key="7">
    <source>
        <dbReference type="Pfam" id="PF04888"/>
    </source>
</evidence>
<dbReference type="RefSeq" id="WP_052898170.1">
    <property type="nucleotide sequence ID" value="NZ_JRXE01000005.1"/>
</dbReference>
<evidence type="ECO:0000256" key="1">
    <source>
        <dbReference type="ARBA" id="ARBA00004301"/>
    </source>
</evidence>
<dbReference type="AlphaFoldDB" id="A0A0L7T893"/>
<evidence type="ECO:0000256" key="3">
    <source>
        <dbReference type="ARBA" id="ARBA00023026"/>
    </source>
</evidence>
<organism evidence="8 11">
    <name type="scientific">Winslowiella iniecta</name>
    <dbReference type="NCBI Taxonomy" id="1560201"/>
    <lineage>
        <taxon>Bacteria</taxon>
        <taxon>Pseudomonadati</taxon>
        <taxon>Pseudomonadota</taxon>
        <taxon>Gammaproteobacteria</taxon>
        <taxon>Enterobacterales</taxon>
        <taxon>Erwiniaceae</taxon>
        <taxon>Winslowiella</taxon>
    </lineage>
</organism>
<feature type="coiled-coil region" evidence="5">
    <location>
        <begin position="168"/>
        <end position="231"/>
    </location>
</feature>
<keyword evidence="6" id="KW-0812">Transmembrane</keyword>
<dbReference type="GO" id="GO:0033644">
    <property type="term" value="C:host cell membrane"/>
    <property type="evidence" value="ECO:0007669"/>
    <property type="project" value="UniProtKB-SubCell"/>
</dbReference>
<dbReference type="Pfam" id="PF04888">
    <property type="entry name" value="SseC"/>
    <property type="match status" value="1"/>
</dbReference>
<keyword evidence="2" id="KW-1043">Host membrane</keyword>
<feature type="domain" description="Translocator protein BipB-like C-terminal" evidence="7">
    <location>
        <begin position="289"/>
        <end position="630"/>
    </location>
</feature>
<keyword evidence="6" id="KW-0472">Membrane</keyword>
<keyword evidence="6" id="KW-1133">Transmembrane helix</keyword>
<feature type="transmembrane region" description="Helical" evidence="6">
    <location>
        <begin position="349"/>
        <end position="381"/>
    </location>
</feature>
<dbReference type="EMBL" id="JRXE01000005">
    <property type="protein sequence ID" value="KOC91607.1"/>
    <property type="molecule type" value="Genomic_DNA"/>
</dbReference>